<proteinExistence type="predicted"/>
<sequence>MANSTIDLSTLPPPRSIEELDYEVYVARATVEFKAVWAAVKLANPEIDLPDYNLELLETDPFMIINESESARETKLRARINEALRATLLAFATGADLDNLGAFYDVLRLVGERDDRFVARIILAIQGRSTGGTEPRYKYVAMTADTRVKDAIVYTVGRSPLIHVAIFSTDPGGVASPELVSIVDAALQDPAVKMVNDTIVVASAVQTTVNLEADIWLLPDASDAVRNAAAENLRAQWALHQSLGKDLTQSWWTSKLMIGGVHKVVPISPVGDVVAPPSEAIAIGTITLNNRGRAF</sequence>
<dbReference type="EMBL" id="FO082820">
    <property type="protein sequence ID" value="CCF19165.1"/>
    <property type="molecule type" value="Genomic_DNA"/>
</dbReference>
<name>L0NDP4_9HYPH</name>
<accession>L0NDP4</accession>
<protein>
    <submittedName>
        <fullName evidence="1">Baseplate J family protein</fullName>
    </submittedName>
</protein>
<evidence type="ECO:0000313" key="2">
    <source>
        <dbReference type="Proteomes" id="UP000010792"/>
    </source>
</evidence>
<dbReference type="OrthoDB" id="9793802at2"/>
<gene>
    <name evidence="1" type="ORF">NT26_1441</name>
</gene>
<dbReference type="InterPro" id="IPR014507">
    <property type="entry name" value="Baseplate_assembly_J_pred"/>
</dbReference>
<dbReference type="PIRSF" id="PIRSF020481">
    <property type="entry name" value="BAP"/>
    <property type="match status" value="1"/>
</dbReference>
<organism evidence="1 2">
    <name type="scientific">Pseudorhizobium banfieldiae</name>
    <dbReference type="NCBI Taxonomy" id="1125847"/>
    <lineage>
        <taxon>Bacteria</taxon>
        <taxon>Pseudomonadati</taxon>
        <taxon>Pseudomonadota</taxon>
        <taxon>Alphaproteobacteria</taxon>
        <taxon>Hyphomicrobiales</taxon>
        <taxon>Rhizobiaceae</taxon>
        <taxon>Rhizobium/Agrobacterium group</taxon>
        <taxon>Pseudorhizobium</taxon>
    </lineage>
</organism>
<evidence type="ECO:0000313" key="1">
    <source>
        <dbReference type="EMBL" id="CCF19165.1"/>
    </source>
</evidence>
<dbReference type="STRING" id="1125847.NT26_1441"/>
<dbReference type="Proteomes" id="UP000010792">
    <property type="component" value="Chromosome"/>
</dbReference>
<dbReference type="RefSeq" id="WP_052638056.1">
    <property type="nucleotide sequence ID" value="NZ_FO082820.1"/>
</dbReference>
<dbReference type="KEGG" id="rht:NT26_1441"/>
<keyword evidence="2" id="KW-1185">Reference proteome</keyword>
<dbReference type="AlphaFoldDB" id="L0NDP4"/>
<reference evidence="1 2" key="1">
    <citation type="journal article" date="2013" name="Genome Biol. Evol.">
        <title>Life in an arsenic-containing gold mine: genome and physiology of the autotrophic arsenite-oxidizing bacterium rhizobium sp. NT-26.</title>
        <authorList>
            <person name="Andres J."/>
            <person name="Arsene-Ploetze F."/>
            <person name="Barbe V."/>
            <person name="Brochier-Armanet C."/>
            <person name="Cleiss-Arnold J."/>
            <person name="Coppee J.Y."/>
            <person name="Dillies M.A."/>
            <person name="Geist"/>
            <person name="L"/>
            <person name="Joublin A."/>
            <person name="Koechler S."/>
            <person name="Lassalle F."/>
            <person name="Marchal M."/>
            <person name="Medigue C."/>
            <person name="Muller D."/>
            <person name="Nesme X."/>
            <person name="Plewniak F."/>
            <person name="Proux C."/>
            <person name="Ramirez-Bahena M.H."/>
            <person name="Schenowitz C."/>
            <person name="Sismeiro O."/>
            <person name="Vallenet D."/>
            <person name="Santini J.M."/>
            <person name="Bertin P.N."/>
        </authorList>
    </citation>
    <scope>NUCLEOTIDE SEQUENCE [LARGE SCALE GENOMIC DNA]</scope>
    <source>
        <strain evidence="1 2">NT-26</strain>
    </source>
</reference>